<dbReference type="GO" id="GO:0005634">
    <property type="term" value="C:nucleus"/>
    <property type="evidence" value="ECO:0007669"/>
    <property type="project" value="TreeGrafter"/>
</dbReference>
<gene>
    <name evidence="3" type="ORF">G2W53_013429</name>
</gene>
<evidence type="ECO:0000313" key="3">
    <source>
        <dbReference type="EMBL" id="KAF7831096.1"/>
    </source>
</evidence>
<reference evidence="3" key="1">
    <citation type="submission" date="2020-09" db="EMBL/GenBank/DDBJ databases">
        <title>Genome-Enabled Discovery of Anthraquinone Biosynthesis in Senna tora.</title>
        <authorList>
            <person name="Kang S.-H."/>
            <person name="Pandey R.P."/>
            <person name="Lee C.-M."/>
            <person name="Sim J.-S."/>
            <person name="Jeong J.-T."/>
            <person name="Choi B.-S."/>
            <person name="Jung M."/>
            <person name="Ginzburg D."/>
            <person name="Zhao K."/>
            <person name="Won S.Y."/>
            <person name="Oh T.-J."/>
            <person name="Yu Y."/>
            <person name="Kim N.-H."/>
            <person name="Lee O.R."/>
            <person name="Lee T.-H."/>
            <person name="Bashyal P."/>
            <person name="Kim T.-S."/>
            <person name="Lee W.-H."/>
            <person name="Kawkins C."/>
            <person name="Kim C.-K."/>
            <person name="Kim J.S."/>
            <person name="Ahn B.O."/>
            <person name="Rhee S.Y."/>
            <person name="Sohng J.K."/>
        </authorList>
    </citation>
    <scope>NUCLEOTIDE SEQUENCE</scope>
    <source>
        <tissue evidence="3">Leaf</tissue>
    </source>
</reference>
<organism evidence="3 4">
    <name type="scientific">Senna tora</name>
    <dbReference type="NCBI Taxonomy" id="362788"/>
    <lineage>
        <taxon>Eukaryota</taxon>
        <taxon>Viridiplantae</taxon>
        <taxon>Streptophyta</taxon>
        <taxon>Embryophyta</taxon>
        <taxon>Tracheophyta</taxon>
        <taxon>Spermatophyta</taxon>
        <taxon>Magnoliopsida</taxon>
        <taxon>eudicotyledons</taxon>
        <taxon>Gunneridae</taxon>
        <taxon>Pentapetalae</taxon>
        <taxon>rosids</taxon>
        <taxon>fabids</taxon>
        <taxon>Fabales</taxon>
        <taxon>Fabaceae</taxon>
        <taxon>Caesalpinioideae</taxon>
        <taxon>Cassia clade</taxon>
        <taxon>Senna</taxon>
    </lineage>
</organism>
<dbReference type="InterPro" id="IPR007592">
    <property type="entry name" value="GEBP"/>
</dbReference>
<comment type="caution">
    <text evidence="3">The sequence shown here is derived from an EMBL/GenBank/DDBJ whole genome shotgun (WGS) entry which is preliminary data.</text>
</comment>
<feature type="domain" description="Glabrous enhancer-binding protein-like DBD" evidence="2">
    <location>
        <begin position="88"/>
        <end position="154"/>
    </location>
</feature>
<evidence type="ECO:0000313" key="4">
    <source>
        <dbReference type="Proteomes" id="UP000634136"/>
    </source>
</evidence>
<evidence type="ECO:0000256" key="1">
    <source>
        <dbReference type="ARBA" id="ARBA00010820"/>
    </source>
</evidence>
<sequence>MEEENYRKRNCKKHVSHKSMFLILEEAEEEEATRTLHRAIDLNCTIGRSASFPLNAKPKPFPPIPNPNFPLSSSSSFDVGPTPPLFKFHNIWIEPDEIRFLRGLLDSASDGLVFPRDLPVFYDRFSRTVSQPYTKSQLFEKLCRLRKKFRLVSSCLARGLHVIDDSRKNKVENELDGYGDGELSEVAARAVLDVFDECVREGRMRLVRKLNQEAMSSSSPRERKMVDFVKRWEEQYALELDVFARRLRLKLENSLHQN</sequence>
<dbReference type="EMBL" id="JAAIUW010000005">
    <property type="protein sequence ID" value="KAF7831096.1"/>
    <property type="molecule type" value="Genomic_DNA"/>
</dbReference>
<dbReference type="OrthoDB" id="1885109at2759"/>
<name>A0A834WS73_9FABA</name>
<protein>
    <submittedName>
        <fullName evidence="3">Putative transcription factor</fullName>
    </submittedName>
</protein>
<dbReference type="GO" id="GO:0006355">
    <property type="term" value="P:regulation of DNA-templated transcription"/>
    <property type="evidence" value="ECO:0007669"/>
    <property type="project" value="InterPro"/>
</dbReference>
<dbReference type="InterPro" id="IPR053932">
    <property type="entry name" value="GeBP-like_DBD"/>
</dbReference>
<proteinExistence type="inferred from homology"/>
<evidence type="ECO:0000259" key="2">
    <source>
        <dbReference type="Pfam" id="PF04504"/>
    </source>
</evidence>
<comment type="similarity">
    <text evidence="1">Belongs to the GeBP family.</text>
</comment>
<dbReference type="Pfam" id="PF04504">
    <property type="entry name" value="GeBP-like_DBD"/>
    <property type="match status" value="1"/>
</dbReference>
<keyword evidence="4" id="KW-1185">Reference proteome</keyword>
<dbReference type="PANTHER" id="PTHR31662">
    <property type="entry name" value="BNAANNG10740D PROTEIN-RELATED"/>
    <property type="match status" value="1"/>
</dbReference>
<dbReference type="Proteomes" id="UP000634136">
    <property type="component" value="Unassembled WGS sequence"/>
</dbReference>
<dbReference type="PANTHER" id="PTHR31662:SF8">
    <property type="entry name" value="EXPRESSED PROTEIN"/>
    <property type="match status" value="1"/>
</dbReference>
<dbReference type="AlphaFoldDB" id="A0A834WS73"/>
<accession>A0A834WS73</accession>